<reference evidence="4" key="1">
    <citation type="journal article" date="2020" name="Stud. Mycol.">
        <title>101 Dothideomycetes genomes: a test case for predicting lifestyles and emergence of pathogens.</title>
        <authorList>
            <person name="Haridas S."/>
            <person name="Albert R."/>
            <person name="Binder M."/>
            <person name="Bloem J."/>
            <person name="Labutti K."/>
            <person name="Salamov A."/>
            <person name="Andreopoulos B."/>
            <person name="Baker S."/>
            <person name="Barry K."/>
            <person name="Bills G."/>
            <person name="Bluhm B."/>
            <person name="Cannon C."/>
            <person name="Castanera R."/>
            <person name="Culley D."/>
            <person name="Daum C."/>
            <person name="Ezra D."/>
            <person name="Gonzalez J."/>
            <person name="Henrissat B."/>
            <person name="Kuo A."/>
            <person name="Liang C."/>
            <person name="Lipzen A."/>
            <person name="Lutzoni F."/>
            <person name="Magnuson J."/>
            <person name="Mondo S."/>
            <person name="Nolan M."/>
            <person name="Ohm R."/>
            <person name="Pangilinan J."/>
            <person name="Park H.-J."/>
            <person name="Ramirez L."/>
            <person name="Alfaro M."/>
            <person name="Sun H."/>
            <person name="Tritt A."/>
            <person name="Yoshinaga Y."/>
            <person name="Zwiers L.-H."/>
            <person name="Turgeon B."/>
            <person name="Goodwin S."/>
            <person name="Spatafora J."/>
            <person name="Crous P."/>
            <person name="Grigoriev I."/>
        </authorList>
    </citation>
    <scope>NUCLEOTIDE SEQUENCE</scope>
    <source>
        <strain evidence="4">ATCC 36951</strain>
    </source>
</reference>
<evidence type="ECO:0000256" key="3">
    <source>
        <dbReference type="SAM" id="SignalP"/>
    </source>
</evidence>
<feature type="signal peptide" evidence="3">
    <location>
        <begin position="1"/>
        <end position="23"/>
    </location>
</feature>
<organism evidence="4 5">
    <name type="scientific">Zasmidium cellare ATCC 36951</name>
    <dbReference type="NCBI Taxonomy" id="1080233"/>
    <lineage>
        <taxon>Eukaryota</taxon>
        <taxon>Fungi</taxon>
        <taxon>Dikarya</taxon>
        <taxon>Ascomycota</taxon>
        <taxon>Pezizomycotina</taxon>
        <taxon>Dothideomycetes</taxon>
        <taxon>Dothideomycetidae</taxon>
        <taxon>Mycosphaerellales</taxon>
        <taxon>Mycosphaerellaceae</taxon>
        <taxon>Zasmidium</taxon>
    </lineage>
</organism>
<evidence type="ECO:0000256" key="2">
    <source>
        <dbReference type="ARBA" id="ARBA00023242"/>
    </source>
</evidence>
<proteinExistence type="predicted"/>
<dbReference type="EMBL" id="ML993582">
    <property type="protein sequence ID" value="KAF2171872.1"/>
    <property type="molecule type" value="Genomic_DNA"/>
</dbReference>
<comment type="subcellular location">
    <subcellularLocation>
        <location evidence="1">Nucleus</location>
    </subcellularLocation>
</comment>
<evidence type="ECO:0000256" key="1">
    <source>
        <dbReference type="ARBA" id="ARBA00004123"/>
    </source>
</evidence>
<dbReference type="InterPro" id="IPR021858">
    <property type="entry name" value="Fun_TF"/>
</dbReference>
<dbReference type="GO" id="GO:0005634">
    <property type="term" value="C:nucleus"/>
    <property type="evidence" value="ECO:0007669"/>
    <property type="project" value="UniProtKB-SubCell"/>
</dbReference>
<dbReference type="Pfam" id="PF11951">
    <property type="entry name" value="Fungal_trans_2"/>
    <property type="match status" value="1"/>
</dbReference>
<dbReference type="PANTHER" id="PTHR37534:SF46">
    <property type="entry name" value="ZN(II)2CYS6 TRANSCRIPTION FACTOR (EUROFUNG)"/>
    <property type="match status" value="1"/>
</dbReference>
<protein>
    <recommendedName>
        <fullName evidence="6">Transcription factor domain-containing protein</fullName>
    </recommendedName>
</protein>
<dbReference type="Proteomes" id="UP000799537">
    <property type="component" value="Unassembled WGS sequence"/>
</dbReference>
<dbReference type="GeneID" id="54557629"/>
<dbReference type="RefSeq" id="XP_033672761.1">
    <property type="nucleotide sequence ID" value="XM_033804357.1"/>
</dbReference>
<dbReference type="PANTHER" id="PTHR37534">
    <property type="entry name" value="TRANSCRIPTIONAL ACTIVATOR PROTEIN UGA3"/>
    <property type="match status" value="1"/>
</dbReference>
<name>A0A6A6D140_ZASCE</name>
<keyword evidence="5" id="KW-1185">Reference proteome</keyword>
<keyword evidence="2" id="KW-0539">Nucleus</keyword>
<gene>
    <name evidence="4" type="ORF">M409DRAFT_18104</name>
</gene>
<evidence type="ECO:0000313" key="5">
    <source>
        <dbReference type="Proteomes" id="UP000799537"/>
    </source>
</evidence>
<feature type="chain" id="PRO_5025453391" description="Transcription factor domain-containing protein" evidence="3">
    <location>
        <begin position="24"/>
        <end position="231"/>
    </location>
</feature>
<evidence type="ECO:0008006" key="6">
    <source>
        <dbReference type="Google" id="ProtNLM"/>
    </source>
</evidence>
<dbReference type="OrthoDB" id="3477330at2759"/>
<evidence type="ECO:0000313" key="4">
    <source>
        <dbReference type="EMBL" id="KAF2171872.1"/>
    </source>
</evidence>
<sequence length="231" mass="26281">MPQMLKTRRFLSWLCTLLGLTWKDHGPLEGELVDHLIEQVDNNQADLMPAWIKKVHSPFAAFSVVQASPTISLRSPETPETSMERFLFHHYTTHVAKIMMPYDHPFNPWIQQYPAAALVCRGSTDHALYDALLAHAAYNLSELYGKDGKMLYQATRYYEKAIQKILARIGGKSSGFATTFASILTLVLVEVYSGNASKWRQHLHGANTLVRQLEAIWRDLSPSKHRCRVCI</sequence>
<keyword evidence="3" id="KW-0732">Signal</keyword>
<dbReference type="AlphaFoldDB" id="A0A6A6D140"/>
<accession>A0A6A6D140</accession>